<reference evidence="8 9" key="1">
    <citation type="submission" date="2012-11" db="EMBL/GenBank/DDBJ databases">
        <title>Whole genome sequence of Acidocella aminolytica 101 = DSM 11237.</title>
        <authorList>
            <person name="Azuma Y."/>
            <person name="Higashiura N."/>
            <person name="Hirakawa H."/>
            <person name="Matsushita K."/>
        </authorList>
    </citation>
    <scope>NUCLEOTIDE SEQUENCE [LARGE SCALE GENOMIC DNA]</scope>
    <source>
        <strain evidence="9">101 / DSM 11237</strain>
    </source>
</reference>
<comment type="subcellular location">
    <subcellularLocation>
        <location evidence="1">Cell membrane</location>
        <topology evidence="1">Multi-pass membrane protein</topology>
    </subcellularLocation>
</comment>
<dbReference type="PANTHER" id="PTHR30065:SF8">
    <property type="entry name" value="FLAGELLAR BIOSYNTHETIC PROTEIN FLIR"/>
    <property type="match status" value="1"/>
</dbReference>
<evidence type="ECO:0000256" key="4">
    <source>
        <dbReference type="ARBA" id="ARBA00022692"/>
    </source>
</evidence>
<organism evidence="8 9">
    <name type="scientific">Acidocella aminolytica 101 = DSM 11237</name>
    <dbReference type="NCBI Taxonomy" id="1120923"/>
    <lineage>
        <taxon>Bacteria</taxon>
        <taxon>Pseudomonadati</taxon>
        <taxon>Pseudomonadota</taxon>
        <taxon>Alphaproteobacteria</taxon>
        <taxon>Acetobacterales</taxon>
        <taxon>Acidocellaceae</taxon>
        <taxon>Acidocella</taxon>
    </lineage>
</organism>
<feature type="transmembrane region" description="Helical" evidence="7">
    <location>
        <begin position="202"/>
        <end position="225"/>
    </location>
</feature>
<keyword evidence="6 7" id="KW-0472">Membrane</keyword>
<keyword evidence="8" id="KW-0282">Flagellum</keyword>
<dbReference type="OrthoDB" id="9797790at2"/>
<accession>A0A0D6PEB8</accession>
<evidence type="ECO:0000256" key="7">
    <source>
        <dbReference type="SAM" id="Phobius"/>
    </source>
</evidence>
<comment type="caution">
    <text evidence="8">The sequence shown here is derived from an EMBL/GenBank/DDBJ whole genome shotgun (WGS) entry which is preliminary data.</text>
</comment>
<keyword evidence="9" id="KW-1185">Reference proteome</keyword>
<dbReference type="Proteomes" id="UP000032668">
    <property type="component" value="Unassembled WGS sequence"/>
</dbReference>
<feature type="transmembrane region" description="Helical" evidence="7">
    <location>
        <begin position="32"/>
        <end position="50"/>
    </location>
</feature>
<dbReference type="GO" id="GO:0005886">
    <property type="term" value="C:plasma membrane"/>
    <property type="evidence" value="ECO:0007669"/>
    <property type="project" value="UniProtKB-SubCell"/>
</dbReference>
<keyword evidence="8" id="KW-0969">Cilium</keyword>
<dbReference type="AlphaFoldDB" id="A0A0D6PEB8"/>
<keyword evidence="3" id="KW-1003">Cell membrane</keyword>
<keyword evidence="8" id="KW-0966">Cell projection</keyword>
<dbReference type="PANTHER" id="PTHR30065">
    <property type="entry name" value="FLAGELLAR BIOSYNTHETIC PROTEIN FLIR"/>
    <property type="match status" value="1"/>
</dbReference>
<dbReference type="Pfam" id="PF01311">
    <property type="entry name" value="Bac_export_1"/>
    <property type="match status" value="1"/>
</dbReference>
<dbReference type="RefSeq" id="WP_048878452.1">
    <property type="nucleotide sequence ID" value="NZ_BAPR01000206.1"/>
</dbReference>
<evidence type="ECO:0000256" key="2">
    <source>
        <dbReference type="ARBA" id="ARBA00009772"/>
    </source>
</evidence>
<keyword evidence="5 7" id="KW-1133">Transmembrane helix</keyword>
<feature type="transmembrane region" description="Helical" evidence="7">
    <location>
        <begin position="62"/>
        <end position="87"/>
    </location>
</feature>
<name>A0A0D6PEB8_9PROT</name>
<evidence type="ECO:0000256" key="6">
    <source>
        <dbReference type="ARBA" id="ARBA00023136"/>
    </source>
</evidence>
<sequence length="247" mass="25665">MLWFGQFLWPFLRITGLFLTAPFYGSSLVPNMVKAMLAAALALSLAMWLPDLPAYPADPISAIFTGFIQIAYGAFLGAAMQIVVAAFSSAGEIMGQTMSLSFAELQFAGATGGSSVLSDIMLWAGVLGFMAVGGPVWLFSALAHSFAHGAGVAPISSWASLASLGGNLFTTALGLALPVLAVTLCVNLTVGLTTVFAPSMNLLSIGFPLLILAGLWVLVAEIPFLGLAAHHIMMVCTEALGRMLPHG</sequence>
<keyword evidence="4 7" id="KW-0812">Transmembrane</keyword>
<evidence type="ECO:0000313" key="8">
    <source>
        <dbReference type="EMBL" id="GAN80027.1"/>
    </source>
</evidence>
<feature type="transmembrane region" description="Helical" evidence="7">
    <location>
        <begin position="168"/>
        <end position="190"/>
    </location>
</feature>
<evidence type="ECO:0000256" key="3">
    <source>
        <dbReference type="ARBA" id="ARBA00022475"/>
    </source>
</evidence>
<dbReference type="PRINTS" id="PR00953">
    <property type="entry name" value="TYPE3IMRPROT"/>
</dbReference>
<protein>
    <submittedName>
        <fullName evidence="8">Flagellar biosynthesis protein</fullName>
    </submittedName>
</protein>
<dbReference type="GO" id="GO:0006605">
    <property type="term" value="P:protein targeting"/>
    <property type="evidence" value="ECO:0007669"/>
    <property type="project" value="InterPro"/>
</dbReference>
<dbReference type="STRING" id="1120923.SAMN02746095_02062"/>
<dbReference type="EMBL" id="BANC01000035">
    <property type="protein sequence ID" value="GAN80027.1"/>
    <property type="molecule type" value="Genomic_DNA"/>
</dbReference>
<evidence type="ECO:0000256" key="1">
    <source>
        <dbReference type="ARBA" id="ARBA00004651"/>
    </source>
</evidence>
<gene>
    <name evidence="8" type="ORF">Aam_035_034</name>
</gene>
<evidence type="ECO:0000256" key="5">
    <source>
        <dbReference type="ARBA" id="ARBA00022989"/>
    </source>
</evidence>
<comment type="similarity">
    <text evidence="2">Belongs to the FliR/MopE/SpaR family.</text>
</comment>
<dbReference type="InterPro" id="IPR002010">
    <property type="entry name" value="T3SS_IM_R"/>
</dbReference>
<proteinExistence type="inferred from homology"/>
<evidence type="ECO:0000313" key="9">
    <source>
        <dbReference type="Proteomes" id="UP000032668"/>
    </source>
</evidence>